<evidence type="ECO:0000256" key="2">
    <source>
        <dbReference type="ARBA" id="ARBA00007357"/>
    </source>
</evidence>
<dbReference type="InterPro" id="IPR018497">
    <property type="entry name" value="Peptidase_M13_C"/>
</dbReference>
<dbReference type="Gene3D" id="3.40.390.10">
    <property type="entry name" value="Collagenase (Catalytic Domain)"/>
    <property type="match status" value="1"/>
</dbReference>
<keyword evidence="8" id="KW-0472">Membrane</keyword>
<evidence type="ECO:0000256" key="8">
    <source>
        <dbReference type="SAM" id="Phobius"/>
    </source>
</evidence>
<keyword evidence="3" id="KW-0645">Protease</keyword>
<evidence type="ECO:0000256" key="6">
    <source>
        <dbReference type="ARBA" id="ARBA00022833"/>
    </source>
</evidence>
<gene>
    <name evidence="11" type="ORF">DK846_14355</name>
</gene>
<dbReference type="Pfam" id="PF01431">
    <property type="entry name" value="Peptidase_M13"/>
    <property type="match status" value="1"/>
</dbReference>
<dbReference type="PANTHER" id="PTHR11733:SF167">
    <property type="entry name" value="FI17812P1-RELATED"/>
    <property type="match status" value="1"/>
</dbReference>
<dbReference type="OrthoDB" id="115724at2157"/>
<dbReference type="PROSITE" id="PS51885">
    <property type="entry name" value="NEPRILYSIN"/>
    <property type="match status" value="1"/>
</dbReference>
<comment type="cofactor">
    <cofactor evidence="1">
        <name>Zn(2+)</name>
        <dbReference type="ChEBI" id="CHEBI:29105"/>
    </cofactor>
</comment>
<dbReference type="InterPro" id="IPR024079">
    <property type="entry name" value="MetalloPept_cat_dom_sf"/>
</dbReference>
<dbReference type="InterPro" id="IPR008753">
    <property type="entry name" value="Peptidase_M13_N"/>
</dbReference>
<dbReference type="EMBL" id="QGMY01000011">
    <property type="protein sequence ID" value="PWR70572.1"/>
    <property type="molecule type" value="Genomic_DNA"/>
</dbReference>
<dbReference type="AlphaFoldDB" id="A0A2V2MR05"/>
<feature type="domain" description="Peptidase M13 C-terminal" evidence="9">
    <location>
        <begin position="486"/>
        <end position="700"/>
    </location>
</feature>
<keyword evidence="7" id="KW-0482">Metalloprotease</keyword>
<dbReference type="InterPro" id="IPR000718">
    <property type="entry name" value="Peptidase_M13"/>
</dbReference>
<accession>A0A2V2MR05</accession>
<keyword evidence="6" id="KW-0862">Zinc</keyword>
<protein>
    <submittedName>
        <fullName evidence="11">Endothelin-converting protein</fullName>
    </submittedName>
</protein>
<dbReference type="Proteomes" id="UP000245657">
    <property type="component" value="Unassembled WGS sequence"/>
</dbReference>
<feature type="transmembrane region" description="Helical" evidence="8">
    <location>
        <begin position="25"/>
        <end position="44"/>
    </location>
</feature>
<evidence type="ECO:0000256" key="4">
    <source>
        <dbReference type="ARBA" id="ARBA00022723"/>
    </source>
</evidence>
<comment type="similarity">
    <text evidence="2">Belongs to the peptidase M13 family.</text>
</comment>
<comment type="caution">
    <text evidence="11">The sequence shown here is derived from an EMBL/GenBank/DDBJ whole genome shotgun (WGS) entry which is preliminary data.</text>
</comment>
<evidence type="ECO:0000259" key="9">
    <source>
        <dbReference type="Pfam" id="PF01431"/>
    </source>
</evidence>
<dbReference type="SUPFAM" id="SSF55486">
    <property type="entry name" value="Metalloproteases ('zincins'), catalytic domain"/>
    <property type="match status" value="1"/>
</dbReference>
<dbReference type="GO" id="GO:0046872">
    <property type="term" value="F:metal ion binding"/>
    <property type="evidence" value="ECO:0007669"/>
    <property type="project" value="UniProtKB-KW"/>
</dbReference>
<reference evidence="11 12" key="1">
    <citation type="submission" date="2018-05" db="EMBL/GenBank/DDBJ databases">
        <title>Draft genome of Methanospirillum lacunae Ki8-1.</title>
        <authorList>
            <person name="Dueholm M.S."/>
            <person name="Nielsen P.H."/>
            <person name="Bakmann L.F."/>
            <person name="Otzen D.E."/>
        </authorList>
    </citation>
    <scope>NUCLEOTIDE SEQUENCE [LARGE SCALE GENOMIC DNA]</scope>
    <source>
        <strain evidence="11 12">Ki8-1</strain>
    </source>
</reference>
<evidence type="ECO:0000313" key="11">
    <source>
        <dbReference type="EMBL" id="PWR70572.1"/>
    </source>
</evidence>
<keyword evidence="4" id="KW-0479">Metal-binding</keyword>
<dbReference type="PRINTS" id="PR00786">
    <property type="entry name" value="NEPRILYSIN"/>
</dbReference>
<keyword evidence="12" id="KW-1185">Reference proteome</keyword>
<dbReference type="GO" id="GO:0004222">
    <property type="term" value="F:metalloendopeptidase activity"/>
    <property type="evidence" value="ECO:0007669"/>
    <property type="project" value="InterPro"/>
</dbReference>
<dbReference type="PANTHER" id="PTHR11733">
    <property type="entry name" value="ZINC METALLOPROTEASE FAMILY M13 NEPRILYSIN-RELATED"/>
    <property type="match status" value="1"/>
</dbReference>
<keyword evidence="5" id="KW-0378">Hydrolase</keyword>
<name>A0A2V2MR05_9EURY</name>
<evidence type="ECO:0000256" key="7">
    <source>
        <dbReference type="ARBA" id="ARBA00023049"/>
    </source>
</evidence>
<dbReference type="CDD" id="cd08662">
    <property type="entry name" value="M13"/>
    <property type="match status" value="1"/>
</dbReference>
<evidence type="ECO:0000259" key="10">
    <source>
        <dbReference type="Pfam" id="PF05649"/>
    </source>
</evidence>
<dbReference type="GO" id="GO:0005886">
    <property type="term" value="C:plasma membrane"/>
    <property type="evidence" value="ECO:0007669"/>
    <property type="project" value="TreeGrafter"/>
</dbReference>
<evidence type="ECO:0000256" key="3">
    <source>
        <dbReference type="ARBA" id="ARBA00022670"/>
    </source>
</evidence>
<evidence type="ECO:0000256" key="1">
    <source>
        <dbReference type="ARBA" id="ARBA00001947"/>
    </source>
</evidence>
<keyword evidence="8" id="KW-0812">Transmembrane</keyword>
<organism evidence="11 12">
    <name type="scientific">Methanospirillum lacunae</name>
    <dbReference type="NCBI Taxonomy" id="668570"/>
    <lineage>
        <taxon>Archaea</taxon>
        <taxon>Methanobacteriati</taxon>
        <taxon>Methanobacteriota</taxon>
        <taxon>Stenosarchaea group</taxon>
        <taxon>Methanomicrobia</taxon>
        <taxon>Methanomicrobiales</taxon>
        <taxon>Methanospirillaceae</taxon>
        <taxon>Methanospirillum</taxon>
    </lineage>
</organism>
<dbReference type="Pfam" id="PF05649">
    <property type="entry name" value="Peptidase_M13_N"/>
    <property type="match status" value="1"/>
</dbReference>
<keyword evidence="8" id="KW-1133">Transmembrane helix</keyword>
<dbReference type="Gene3D" id="1.10.1380.10">
    <property type="entry name" value="Neutral endopeptidase , domain2"/>
    <property type="match status" value="1"/>
</dbReference>
<dbReference type="GeneID" id="97547704"/>
<dbReference type="InterPro" id="IPR042089">
    <property type="entry name" value="Peptidase_M13_dom_2"/>
</dbReference>
<evidence type="ECO:0000313" key="12">
    <source>
        <dbReference type="Proteomes" id="UP000245657"/>
    </source>
</evidence>
<feature type="domain" description="Peptidase M13 N-terminal" evidence="10">
    <location>
        <begin position="55"/>
        <end position="434"/>
    </location>
</feature>
<sequence>MVTHEVSVFLPVIGDKKFMQQQFRYFIYGMILVLFTLNGPVAALNPDDMDLSVKPGDDLFTYANGNWMERNPVPSDLSWYSSVTEVQQSVDDRVRSIIEEAAENPGNDGYEKPLVGTFYSTAIDQERANQIGMEPLRPELEKIAKAKNRDDIRNLTTYLMGFGIAPFFSFYADEDPGNSSMLIATIEQSGTSLPDREYYFRNDTESERVRDEFKGHIARMFVLNNESPEQADIDAEKVMRIETRLANASAPSHGYGKPDRRYFPCPVRRLNEVTDGIDWDGLLTSVNRTDLSVIDMYQPLYVREVGNILKEEPINDIKKFLTFKVLQFAAPYSSQAYEKENFDFNSKVLSGQEEMEPRWKRVIATMNSLMGGVIGKLYVEQYFTPEEKEHVKEIVENLKSTMRFRLANLTWMDPETRENATEKLDSMGIQIGYPDQFGNYRNLEVSNSSYLENVLNITCYYYRASLQIADTPSNPDTWYLSPHSVNAYYDTTRNKIVLPAGVLQPPFYDPSVDDAEHYGAIGSIIGHELTHGFDSPLRKFVKDGNETFLWNENDTTRYTEVTAPLVAQFDQMETLPDLYLNGTRTLPENAADLGGIVISWNAWQNTRTGNETIEISDANSSPNLNNTNSPSTFTDEQRFFLAYAQAWRGTIRDEELRNMVLIEEHPWNKYRVNAIPFNLDEFYAAFPQISPGDKLYRNDTARARVW</sequence>
<evidence type="ECO:0000256" key="5">
    <source>
        <dbReference type="ARBA" id="ARBA00022801"/>
    </source>
</evidence>
<dbReference type="GO" id="GO:0016485">
    <property type="term" value="P:protein processing"/>
    <property type="evidence" value="ECO:0007669"/>
    <property type="project" value="TreeGrafter"/>
</dbReference>
<proteinExistence type="inferred from homology"/>
<dbReference type="RefSeq" id="WP_109969667.1">
    <property type="nucleotide sequence ID" value="NZ_CP176093.1"/>
</dbReference>